<comment type="caution">
    <text evidence="1">The sequence shown here is derived from an EMBL/GenBank/DDBJ whole genome shotgun (WGS) entry which is preliminary data.</text>
</comment>
<gene>
    <name evidence="1" type="ORF">RPERSI_LOCUS34361</name>
</gene>
<evidence type="ECO:0000313" key="1">
    <source>
        <dbReference type="EMBL" id="CAG8846880.1"/>
    </source>
</evidence>
<reference evidence="1" key="1">
    <citation type="submission" date="2021-06" db="EMBL/GenBank/DDBJ databases">
        <authorList>
            <person name="Kallberg Y."/>
            <person name="Tangrot J."/>
            <person name="Rosling A."/>
        </authorList>
    </citation>
    <scope>NUCLEOTIDE SEQUENCE</scope>
    <source>
        <strain evidence="1">MA461A</strain>
    </source>
</reference>
<accession>A0ACA9SR60</accession>
<feature type="non-terminal residue" evidence="1">
    <location>
        <position position="1"/>
    </location>
</feature>
<feature type="non-terminal residue" evidence="1">
    <location>
        <position position="85"/>
    </location>
</feature>
<protein>
    <submittedName>
        <fullName evidence="1">4135_t:CDS:1</fullName>
    </submittedName>
</protein>
<name>A0ACA9SR60_9GLOM</name>
<sequence>TFYENTQVTTMSCAKFYYDNRPYILFDFCLEDFELVESQFLDEYTFYENTQVTTISCAKFYYDNRPYILFNFCLVDLELVESQFS</sequence>
<keyword evidence="2" id="KW-1185">Reference proteome</keyword>
<dbReference type="Proteomes" id="UP000789920">
    <property type="component" value="Unassembled WGS sequence"/>
</dbReference>
<evidence type="ECO:0000313" key="2">
    <source>
        <dbReference type="Proteomes" id="UP000789920"/>
    </source>
</evidence>
<proteinExistence type="predicted"/>
<organism evidence="1 2">
    <name type="scientific">Racocetra persica</name>
    <dbReference type="NCBI Taxonomy" id="160502"/>
    <lineage>
        <taxon>Eukaryota</taxon>
        <taxon>Fungi</taxon>
        <taxon>Fungi incertae sedis</taxon>
        <taxon>Mucoromycota</taxon>
        <taxon>Glomeromycotina</taxon>
        <taxon>Glomeromycetes</taxon>
        <taxon>Diversisporales</taxon>
        <taxon>Gigasporaceae</taxon>
        <taxon>Racocetra</taxon>
    </lineage>
</organism>
<dbReference type="EMBL" id="CAJVQC010153274">
    <property type="protein sequence ID" value="CAG8846880.1"/>
    <property type="molecule type" value="Genomic_DNA"/>
</dbReference>